<keyword evidence="9 12" id="KW-0408">Iron</keyword>
<comment type="similarity">
    <text evidence="3">Belongs to the cytochrome P450 family.</text>
</comment>
<evidence type="ECO:0000256" key="5">
    <source>
        <dbReference type="ARBA" id="ARBA00022617"/>
    </source>
</evidence>
<evidence type="ECO:0000313" key="13">
    <source>
        <dbReference type="EMBL" id="OCB90597.1"/>
    </source>
</evidence>
<evidence type="ECO:0000256" key="2">
    <source>
        <dbReference type="ARBA" id="ARBA00004123"/>
    </source>
</evidence>
<dbReference type="InterPro" id="IPR023333">
    <property type="entry name" value="Proteasome_suB-type"/>
</dbReference>
<dbReference type="Proteomes" id="UP000757232">
    <property type="component" value="Unassembled WGS sequence"/>
</dbReference>
<dbReference type="PRINTS" id="PR00463">
    <property type="entry name" value="EP450I"/>
</dbReference>
<keyword evidence="14" id="KW-1185">Reference proteome</keyword>
<dbReference type="PROSITE" id="PS51476">
    <property type="entry name" value="PROTEASOME_BETA_2"/>
    <property type="match status" value="1"/>
</dbReference>
<evidence type="ECO:0000256" key="6">
    <source>
        <dbReference type="ARBA" id="ARBA00022723"/>
    </source>
</evidence>
<dbReference type="OrthoDB" id="1470350at2759"/>
<dbReference type="AlphaFoldDB" id="A0A9Q5I2P0"/>
<keyword evidence="10 13" id="KW-0503">Monooxygenase</keyword>
<keyword evidence="7" id="KW-0647">Proteasome</keyword>
<dbReference type="InterPro" id="IPR001128">
    <property type="entry name" value="Cyt_P450"/>
</dbReference>
<evidence type="ECO:0000256" key="4">
    <source>
        <dbReference type="ARBA" id="ARBA00022490"/>
    </source>
</evidence>
<evidence type="ECO:0000256" key="3">
    <source>
        <dbReference type="ARBA" id="ARBA00010617"/>
    </source>
</evidence>
<comment type="caution">
    <text evidence="13">The sequence shown here is derived from an EMBL/GenBank/DDBJ whole genome shotgun (WGS) entry which is preliminary data.</text>
</comment>
<dbReference type="InterPro" id="IPR017972">
    <property type="entry name" value="Cyt_P450_CS"/>
</dbReference>
<dbReference type="Gene3D" id="1.10.630.10">
    <property type="entry name" value="Cytochrome P450"/>
    <property type="match status" value="1"/>
</dbReference>
<evidence type="ECO:0000256" key="12">
    <source>
        <dbReference type="PIRSR" id="PIRSR602401-1"/>
    </source>
</evidence>
<dbReference type="InterPro" id="IPR016295">
    <property type="entry name" value="Proteasome_beta4"/>
</dbReference>
<organism evidence="13 14">
    <name type="scientific">Sanghuangporus baumii</name>
    <name type="common">Phellinus baumii</name>
    <dbReference type="NCBI Taxonomy" id="108892"/>
    <lineage>
        <taxon>Eukaryota</taxon>
        <taxon>Fungi</taxon>
        <taxon>Dikarya</taxon>
        <taxon>Basidiomycota</taxon>
        <taxon>Agaricomycotina</taxon>
        <taxon>Agaricomycetes</taxon>
        <taxon>Hymenochaetales</taxon>
        <taxon>Hymenochaetaceae</taxon>
        <taxon>Sanghuangporus</taxon>
    </lineage>
</organism>
<feature type="binding site" description="axial binding residue" evidence="12">
    <location>
        <position position="549"/>
    </location>
    <ligand>
        <name>heme</name>
        <dbReference type="ChEBI" id="CHEBI:30413"/>
    </ligand>
    <ligandPart>
        <name>Fe</name>
        <dbReference type="ChEBI" id="CHEBI:18248"/>
    </ligandPart>
</feature>
<dbReference type="InterPro" id="IPR036396">
    <property type="entry name" value="Cyt_P450_sf"/>
</dbReference>
<dbReference type="Pfam" id="PF00227">
    <property type="entry name" value="Proteasome"/>
    <property type="match status" value="1"/>
</dbReference>
<dbReference type="GO" id="GO:0019774">
    <property type="term" value="C:proteasome core complex, beta-subunit complex"/>
    <property type="evidence" value="ECO:0007669"/>
    <property type="project" value="UniProtKB-ARBA"/>
</dbReference>
<reference evidence="13" key="1">
    <citation type="submission" date="2016-06" db="EMBL/GenBank/DDBJ databases">
        <title>Draft Genome sequence of the fungus Inonotus baumii.</title>
        <authorList>
            <person name="Zhu H."/>
            <person name="Lin W."/>
        </authorList>
    </citation>
    <scope>NUCLEOTIDE SEQUENCE</scope>
    <source>
        <strain evidence="13">821</strain>
    </source>
</reference>
<comment type="cofactor">
    <cofactor evidence="1 12">
        <name>heme</name>
        <dbReference type="ChEBI" id="CHEBI:30413"/>
    </cofactor>
</comment>
<dbReference type="PROSITE" id="PS00854">
    <property type="entry name" value="PROTEASOME_BETA_1"/>
    <property type="match status" value="1"/>
</dbReference>
<evidence type="ECO:0000256" key="8">
    <source>
        <dbReference type="ARBA" id="ARBA00023002"/>
    </source>
</evidence>
<dbReference type="GO" id="GO:0051603">
    <property type="term" value="P:proteolysis involved in protein catabolic process"/>
    <property type="evidence" value="ECO:0007669"/>
    <property type="project" value="InterPro"/>
</dbReference>
<proteinExistence type="inferred from homology"/>
<dbReference type="PANTHER" id="PTHR24287">
    <property type="entry name" value="P450, PUTATIVE (EUROFUNG)-RELATED"/>
    <property type="match status" value="1"/>
</dbReference>
<dbReference type="SUPFAM" id="SSF56235">
    <property type="entry name" value="N-terminal nucleophile aminohydrolases (Ntn hydrolases)"/>
    <property type="match status" value="1"/>
</dbReference>
<evidence type="ECO:0000256" key="11">
    <source>
        <dbReference type="ARBA" id="ARBA00023242"/>
    </source>
</evidence>
<protein>
    <submittedName>
        <fullName evidence="13">Cytochrome P450 monooxygenase CYP63</fullName>
    </submittedName>
</protein>
<comment type="subcellular location">
    <subcellularLocation>
        <location evidence="2">Nucleus</location>
    </subcellularLocation>
</comment>
<dbReference type="PRINTS" id="PR00385">
    <property type="entry name" value="P450"/>
</dbReference>
<keyword evidence="5 12" id="KW-0349">Heme</keyword>
<dbReference type="GO" id="GO:0016705">
    <property type="term" value="F:oxidoreductase activity, acting on paired donors, with incorporation or reduction of molecular oxygen"/>
    <property type="evidence" value="ECO:0007669"/>
    <property type="project" value="InterPro"/>
</dbReference>
<sequence>MDSNPAVPILSDTPPGQSAKMWLNPKLYRTRLFLDVLRIFVLPCVALSEICRSNNIRLGYLTVPAHIASILLWGYVRNAYYDIKQKREAGQLGTKPVPRIRGKWPGNIDVLLRMMKAFKTAYLMDVYLELFQEYQCTTLNTRILWVDQIITMDEEHMKFVHATGFNHFWRGRRQKERMEEFLGDGIFNRDDEQWRMHRVTARPFFARERISDFQIFDKHTIKTLNILSRISASGAPCDAQDLYARFTLDSASEFLFGNNLDTLSLSLPEPGKAKMGPKGSATNDEFGSFAQAFEMAQCIITHRARLGYFWPVAELWKNKMKELGQVTKKWLDPLVQRAVNEKLKAKRSGIEAPISERTFMEHLAQSTEDVGLIRDELLSILLASRDTTACLLTFVTYFMAMYPEVGKRMREEVLQTHGPDELPTYESLRKLKYMRAVINETLRLFPPVPLNVRESRPAAVALPPSRLPSYTSKFGYARPSYVPTPKEPLHMPGSTPIMYMPMLMQRNPDLWGPDADVFDPDRFLDPARTAILTSNPMMFTPFSAGPRICLGQNFAYNEASFFLVRLLQQFDTFTLAPEFQPEGSLPPTSWKTKQGRQAIERCWPAAALTLAAFGYDAMDYISPNFGLPKNDSFDDFGVNPMNHGAYGGAPVDRFRESVQRTQQPIVTGTSVLAIKFKDGIMMAADTLASYGSLARFKDVQRLQAVGSYTVLAASGDMSDFQYIQETLDDLLIEEETTQDDGHKLGPAEIHEYLSQVMYRRRSKMNPLWNSILVGGYKDGQRFLAYVDLLGVTYTASTIATGYGAYIAQPLLRNAVEGREDTLTEDQARTILEQSMKVLFYRDARSLNKYQIATITAEGATISESKAIETEWKFAEGIRGYGPQTQ</sequence>
<keyword evidence="11" id="KW-0539">Nucleus</keyword>
<accession>A0A9Q5I2P0</accession>
<gene>
    <name evidence="13" type="ORF">A7U60_g2165</name>
</gene>
<dbReference type="InterPro" id="IPR016050">
    <property type="entry name" value="Proteasome_bsu_CS"/>
</dbReference>
<dbReference type="SUPFAM" id="SSF48264">
    <property type="entry name" value="Cytochrome P450"/>
    <property type="match status" value="1"/>
</dbReference>
<evidence type="ECO:0000256" key="1">
    <source>
        <dbReference type="ARBA" id="ARBA00001971"/>
    </source>
</evidence>
<dbReference type="Gene3D" id="3.60.20.10">
    <property type="entry name" value="Glutamine Phosphoribosylpyrophosphate, subunit 1, domain 1"/>
    <property type="match status" value="1"/>
</dbReference>
<dbReference type="PROSITE" id="PS00086">
    <property type="entry name" value="CYTOCHROME_P450"/>
    <property type="match status" value="1"/>
</dbReference>
<dbReference type="EMBL" id="LNZH02000124">
    <property type="protein sequence ID" value="OCB90597.1"/>
    <property type="molecule type" value="Genomic_DNA"/>
</dbReference>
<dbReference type="FunFam" id="3.60.20.10:FF:000014">
    <property type="entry name" value="Proteasome subunit beta type-7"/>
    <property type="match status" value="1"/>
</dbReference>
<dbReference type="GO" id="GO:0004497">
    <property type="term" value="F:monooxygenase activity"/>
    <property type="evidence" value="ECO:0007669"/>
    <property type="project" value="UniProtKB-KW"/>
</dbReference>
<evidence type="ECO:0000256" key="7">
    <source>
        <dbReference type="ARBA" id="ARBA00022942"/>
    </source>
</evidence>
<dbReference type="Pfam" id="PF00067">
    <property type="entry name" value="p450"/>
    <property type="match status" value="2"/>
</dbReference>
<keyword evidence="4" id="KW-0963">Cytoplasm</keyword>
<evidence type="ECO:0000256" key="9">
    <source>
        <dbReference type="ARBA" id="ARBA00023004"/>
    </source>
</evidence>
<name>A0A9Q5I2P0_SANBA</name>
<dbReference type="CDD" id="cd03760">
    <property type="entry name" value="proteasome_beta_type_4"/>
    <property type="match status" value="1"/>
</dbReference>
<keyword evidence="6 12" id="KW-0479">Metal-binding</keyword>
<dbReference type="GO" id="GO:0005506">
    <property type="term" value="F:iron ion binding"/>
    <property type="evidence" value="ECO:0007669"/>
    <property type="project" value="InterPro"/>
</dbReference>
<keyword evidence="8" id="KW-0560">Oxidoreductase</keyword>
<dbReference type="PANTHER" id="PTHR24287:SF1">
    <property type="entry name" value="P450, PUTATIVE (EUROFUNG)-RELATED"/>
    <property type="match status" value="1"/>
</dbReference>
<dbReference type="InterPro" id="IPR002401">
    <property type="entry name" value="Cyt_P450_E_grp-I"/>
</dbReference>
<dbReference type="InterPro" id="IPR029055">
    <property type="entry name" value="Ntn_hydrolases_N"/>
</dbReference>
<evidence type="ECO:0000256" key="10">
    <source>
        <dbReference type="ARBA" id="ARBA00023033"/>
    </source>
</evidence>
<dbReference type="GO" id="GO:0005634">
    <property type="term" value="C:nucleus"/>
    <property type="evidence" value="ECO:0007669"/>
    <property type="project" value="UniProtKB-SubCell"/>
</dbReference>
<dbReference type="InterPro" id="IPR001353">
    <property type="entry name" value="Proteasome_sua/b"/>
</dbReference>
<dbReference type="InterPro" id="IPR047146">
    <property type="entry name" value="Cyt_P450_E_CYP52_fungi"/>
</dbReference>
<evidence type="ECO:0000313" key="14">
    <source>
        <dbReference type="Proteomes" id="UP000757232"/>
    </source>
</evidence>
<dbReference type="GO" id="GO:0020037">
    <property type="term" value="F:heme binding"/>
    <property type="evidence" value="ECO:0007669"/>
    <property type="project" value="InterPro"/>
</dbReference>